<keyword evidence="3" id="KW-0862">Zinc</keyword>
<dbReference type="GO" id="GO:0005634">
    <property type="term" value="C:nucleus"/>
    <property type="evidence" value="ECO:0007669"/>
    <property type="project" value="UniProtKB-SubCell"/>
</dbReference>
<feature type="compositionally biased region" description="Low complexity" evidence="8">
    <location>
        <begin position="656"/>
        <end position="665"/>
    </location>
</feature>
<sequence length="939" mass="105213">MDATHIFRQGLGSVPSRPKQPYTAQYHTPQRSNDDLSDDDGSGHRVAHTLTACCRCRQRKTRCDPNLPRCLPCERSGSICEYLDTAKGKKINRYYVIKLQDKVRALEAELAHYTDDENDYPRTTEDIVRPGGMIRLKASDETSRYLGPSSGIAMTRLLMEEAKRYTASNRISDLIPEVRARNQARMQSIQMTGPASGRKKSYPMVSDRPADGLPSRATMDKLLELYIQKSQVFWPVLHEKDFERDMEAVYNGDEDPYKNIVLRMVIAISLQKFDAQYAGLADSYYLAAMQYAEAVIRPKDLKTLQCLALIGHYSLLTPTRTPVYYVIGLATRICQQEGLTDEQTITAGYHLDEQTIDMRRRLAWIVAMMDFGLSYHMGRPSGFAAGNDKVDVSLFSTVGDEHITENGISSGPTNPQKAFVTHFYQIRELQSEIRRTLYEQKRPEPNNDSHPWYTSIEEKLKTWLDAAPDDNLQWCFSWYKPLNVESRRTIRANRCNRCATFYHHTRVVLYRPSPQVPQPSARAATICFKSSAFVINLAEKQMINGLFSITWLLLLMLTSCLNVLLWSTSYLEVRQAHSRQEVEDIVARALACLEKCTARWPGTRYTAQLYGIISNACLQSYDRGSDSQHPMFTFASPSSVAEPQSSPDRYAQTTAPQQQLPYLNPPQFGFVFDSPSESMNAYTFDPNYPPPQPTFRSNSIFCNPATDANGRRFSYFPPEGAPEDHTAQAAAGSHDHAASPSLDHSKQIPTPPDSIPTETMATTTPSTTLSPQNLPLQSSTLSDASSAPRVVPIHDHISPPQSGQPTQVTPNFTTARPSVPQRPLPVATTAADWFSPPAPFISPYNFGPMCSNFLNDTMPNNFAEVPTGSLGGLQTMSTGFDAHGQYGFISGRHDSLTHSQQLELMNTLETEGVGDIDAFLNAGNNMTDVKWCYAYNEQK</sequence>
<dbReference type="GO" id="GO:0045944">
    <property type="term" value="P:positive regulation of transcription by RNA polymerase II"/>
    <property type="evidence" value="ECO:0007669"/>
    <property type="project" value="TreeGrafter"/>
</dbReference>
<dbReference type="InterPro" id="IPR007219">
    <property type="entry name" value="XnlR_reg_dom"/>
</dbReference>
<dbReference type="GO" id="GO:0000981">
    <property type="term" value="F:DNA-binding transcription factor activity, RNA polymerase II-specific"/>
    <property type="evidence" value="ECO:0007669"/>
    <property type="project" value="InterPro"/>
</dbReference>
<dbReference type="PROSITE" id="PS00463">
    <property type="entry name" value="ZN2_CY6_FUNGAL_1"/>
    <property type="match status" value="1"/>
</dbReference>
<dbReference type="CDD" id="cd00067">
    <property type="entry name" value="GAL4"/>
    <property type="match status" value="1"/>
</dbReference>
<keyword evidence="7" id="KW-0539">Nucleus</keyword>
<dbReference type="SMART" id="SM00066">
    <property type="entry name" value="GAL4"/>
    <property type="match status" value="1"/>
</dbReference>
<dbReference type="PROSITE" id="PS50048">
    <property type="entry name" value="ZN2_CY6_FUNGAL_2"/>
    <property type="match status" value="1"/>
</dbReference>
<dbReference type="Proteomes" id="UP000243498">
    <property type="component" value="Unassembled WGS sequence"/>
</dbReference>
<evidence type="ECO:0000256" key="2">
    <source>
        <dbReference type="ARBA" id="ARBA00022723"/>
    </source>
</evidence>
<dbReference type="InterPro" id="IPR036864">
    <property type="entry name" value="Zn2-C6_fun-type_DNA-bd_sf"/>
</dbReference>
<evidence type="ECO:0000256" key="6">
    <source>
        <dbReference type="ARBA" id="ARBA00023163"/>
    </source>
</evidence>
<feature type="region of interest" description="Disordered" evidence="8">
    <location>
        <begin position="682"/>
        <end position="810"/>
    </location>
</feature>
<feature type="compositionally biased region" description="Polar residues" evidence="8">
    <location>
        <begin position="22"/>
        <end position="31"/>
    </location>
</feature>
<organism evidence="10 11">
    <name type="scientific">Metarhizium rileyi (strain RCEF 4871)</name>
    <name type="common">Nomuraea rileyi</name>
    <dbReference type="NCBI Taxonomy" id="1649241"/>
    <lineage>
        <taxon>Eukaryota</taxon>
        <taxon>Fungi</taxon>
        <taxon>Dikarya</taxon>
        <taxon>Ascomycota</taxon>
        <taxon>Pezizomycotina</taxon>
        <taxon>Sordariomycetes</taxon>
        <taxon>Hypocreomycetidae</taxon>
        <taxon>Hypocreales</taxon>
        <taxon>Clavicipitaceae</taxon>
        <taxon>Metarhizium</taxon>
    </lineage>
</organism>
<evidence type="ECO:0000256" key="5">
    <source>
        <dbReference type="ARBA" id="ARBA00023125"/>
    </source>
</evidence>
<evidence type="ECO:0000256" key="1">
    <source>
        <dbReference type="ARBA" id="ARBA00004123"/>
    </source>
</evidence>
<protein>
    <submittedName>
        <fullName evidence="10">Fungal specific transcription factor domain-containing protein</fullName>
    </submittedName>
</protein>
<dbReference type="OrthoDB" id="5416384at2759"/>
<dbReference type="GO" id="GO:0006351">
    <property type="term" value="P:DNA-templated transcription"/>
    <property type="evidence" value="ECO:0007669"/>
    <property type="project" value="InterPro"/>
</dbReference>
<dbReference type="AlphaFoldDB" id="A0A167I6G8"/>
<dbReference type="Pfam" id="PF04082">
    <property type="entry name" value="Fungal_trans"/>
    <property type="match status" value="1"/>
</dbReference>
<keyword evidence="11" id="KW-1185">Reference proteome</keyword>
<dbReference type="OMA" id="WPVLHEK"/>
<dbReference type="InterPro" id="IPR001138">
    <property type="entry name" value="Zn2Cys6_DnaBD"/>
</dbReference>
<comment type="caution">
    <text evidence="10">The sequence shown here is derived from an EMBL/GenBank/DDBJ whole genome shotgun (WGS) entry which is preliminary data.</text>
</comment>
<feature type="region of interest" description="Disordered" evidence="8">
    <location>
        <begin position="1"/>
        <end position="43"/>
    </location>
</feature>
<dbReference type="PANTHER" id="PTHR47782">
    <property type="entry name" value="ZN(II)2CYS6 TRANSCRIPTION FACTOR (EUROFUNG)-RELATED"/>
    <property type="match status" value="1"/>
</dbReference>
<evidence type="ECO:0000256" key="4">
    <source>
        <dbReference type="ARBA" id="ARBA00023015"/>
    </source>
</evidence>
<keyword evidence="5" id="KW-0238">DNA-binding</keyword>
<dbReference type="GO" id="GO:0008270">
    <property type="term" value="F:zinc ion binding"/>
    <property type="evidence" value="ECO:0007669"/>
    <property type="project" value="InterPro"/>
</dbReference>
<keyword evidence="4" id="KW-0805">Transcription regulation</keyword>
<evidence type="ECO:0000256" key="7">
    <source>
        <dbReference type="ARBA" id="ARBA00023242"/>
    </source>
</evidence>
<evidence type="ECO:0000313" key="10">
    <source>
        <dbReference type="EMBL" id="OAA48722.1"/>
    </source>
</evidence>
<evidence type="ECO:0000259" key="9">
    <source>
        <dbReference type="PROSITE" id="PS50048"/>
    </source>
</evidence>
<feature type="compositionally biased region" description="Polar residues" evidence="8">
    <location>
        <begin position="772"/>
        <end position="785"/>
    </location>
</feature>
<evidence type="ECO:0000256" key="8">
    <source>
        <dbReference type="SAM" id="MobiDB-lite"/>
    </source>
</evidence>
<dbReference type="InterPro" id="IPR052202">
    <property type="entry name" value="Yeast_MetPath_Reg"/>
</dbReference>
<evidence type="ECO:0000313" key="11">
    <source>
        <dbReference type="Proteomes" id="UP000243498"/>
    </source>
</evidence>
<feature type="region of interest" description="Disordered" evidence="8">
    <location>
        <begin position="190"/>
        <end position="210"/>
    </location>
</feature>
<dbReference type="SUPFAM" id="SSF57701">
    <property type="entry name" value="Zn2/Cys6 DNA-binding domain"/>
    <property type="match status" value="1"/>
</dbReference>
<reference evidence="10 11" key="1">
    <citation type="journal article" date="2016" name="Genome Biol. Evol.">
        <title>Divergent and convergent evolution of fungal pathogenicity.</title>
        <authorList>
            <person name="Shang Y."/>
            <person name="Xiao G."/>
            <person name="Zheng P."/>
            <person name="Cen K."/>
            <person name="Zhan S."/>
            <person name="Wang C."/>
        </authorList>
    </citation>
    <scope>NUCLEOTIDE SEQUENCE [LARGE SCALE GENOMIC DNA]</scope>
    <source>
        <strain evidence="10 11">RCEF 4871</strain>
    </source>
</reference>
<dbReference type="SMART" id="SM00906">
    <property type="entry name" value="Fungal_trans"/>
    <property type="match status" value="1"/>
</dbReference>
<keyword evidence="6" id="KW-0804">Transcription</keyword>
<proteinExistence type="predicted"/>
<feature type="compositionally biased region" description="Polar residues" evidence="8">
    <location>
        <begin position="632"/>
        <end position="655"/>
    </location>
</feature>
<feature type="compositionally biased region" description="Polar residues" evidence="8">
    <location>
        <begin position="799"/>
        <end position="810"/>
    </location>
</feature>
<evidence type="ECO:0000256" key="3">
    <source>
        <dbReference type="ARBA" id="ARBA00022833"/>
    </source>
</evidence>
<dbReference type="CDD" id="cd12148">
    <property type="entry name" value="fungal_TF_MHR"/>
    <property type="match status" value="1"/>
</dbReference>
<feature type="region of interest" description="Disordered" evidence="8">
    <location>
        <begin position="632"/>
        <end position="665"/>
    </location>
</feature>
<dbReference type="EMBL" id="AZHC01000004">
    <property type="protein sequence ID" value="OAA48722.1"/>
    <property type="molecule type" value="Genomic_DNA"/>
</dbReference>
<dbReference type="STRING" id="1081105.A0A167I6G8"/>
<dbReference type="Gene3D" id="4.10.240.10">
    <property type="entry name" value="Zn(2)-C6 fungal-type DNA-binding domain"/>
    <property type="match status" value="1"/>
</dbReference>
<feature type="compositionally biased region" description="Low complexity" evidence="8">
    <location>
        <begin position="755"/>
        <end position="771"/>
    </location>
</feature>
<dbReference type="GO" id="GO:0043565">
    <property type="term" value="F:sequence-specific DNA binding"/>
    <property type="evidence" value="ECO:0007669"/>
    <property type="project" value="TreeGrafter"/>
</dbReference>
<accession>A0A167I6G8</accession>
<feature type="domain" description="Zn(2)-C6 fungal-type" evidence="9">
    <location>
        <begin position="52"/>
        <end position="82"/>
    </location>
</feature>
<name>A0A167I6G8_METRR</name>
<dbReference type="Pfam" id="PF00172">
    <property type="entry name" value="Zn_clus"/>
    <property type="match status" value="1"/>
</dbReference>
<keyword evidence="2" id="KW-0479">Metal-binding</keyword>
<comment type="subcellular location">
    <subcellularLocation>
        <location evidence="1">Nucleus</location>
    </subcellularLocation>
</comment>
<dbReference type="PANTHER" id="PTHR47782:SF8">
    <property type="entry name" value="ZN(II)2CYS6 TRANSCRIPTION FACTOR (EUROFUNG)"/>
    <property type="match status" value="1"/>
</dbReference>
<gene>
    <name evidence="10" type="ORF">NOR_01972</name>
</gene>